<dbReference type="Proteomes" id="UP001057402">
    <property type="component" value="Chromosome 4"/>
</dbReference>
<organism evidence="1 2">
    <name type="scientific">Melastoma candidum</name>
    <dbReference type="NCBI Taxonomy" id="119954"/>
    <lineage>
        <taxon>Eukaryota</taxon>
        <taxon>Viridiplantae</taxon>
        <taxon>Streptophyta</taxon>
        <taxon>Embryophyta</taxon>
        <taxon>Tracheophyta</taxon>
        <taxon>Spermatophyta</taxon>
        <taxon>Magnoliopsida</taxon>
        <taxon>eudicotyledons</taxon>
        <taxon>Gunneridae</taxon>
        <taxon>Pentapetalae</taxon>
        <taxon>rosids</taxon>
        <taxon>malvids</taxon>
        <taxon>Myrtales</taxon>
        <taxon>Melastomataceae</taxon>
        <taxon>Melastomatoideae</taxon>
        <taxon>Melastomateae</taxon>
        <taxon>Melastoma</taxon>
    </lineage>
</organism>
<proteinExistence type="predicted"/>
<reference evidence="2" key="1">
    <citation type="journal article" date="2023" name="Front. Plant Sci.">
        <title>Chromosomal-level genome assembly of Melastoma candidum provides insights into trichome evolution.</title>
        <authorList>
            <person name="Zhong Y."/>
            <person name="Wu W."/>
            <person name="Sun C."/>
            <person name="Zou P."/>
            <person name="Liu Y."/>
            <person name="Dai S."/>
            <person name="Zhou R."/>
        </authorList>
    </citation>
    <scope>NUCLEOTIDE SEQUENCE [LARGE SCALE GENOMIC DNA]</scope>
</reference>
<evidence type="ECO:0000313" key="2">
    <source>
        <dbReference type="Proteomes" id="UP001057402"/>
    </source>
</evidence>
<protein>
    <submittedName>
        <fullName evidence="1">Uncharacterized protein</fullName>
    </submittedName>
</protein>
<evidence type="ECO:0000313" key="1">
    <source>
        <dbReference type="EMBL" id="KAI4375494.1"/>
    </source>
</evidence>
<name>A0ACB9R9F1_9MYRT</name>
<accession>A0ACB9R9F1</accession>
<comment type="caution">
    <text evidence="1">The sequence shown here is derived from an EMBL/GenBank/DDBJ whole genome shotgun (WGS) entry which is preliminary data.</text>
</comment>
<dbReference type="EMBL" id="CM042883">
    <property type="protein sequence ID" value="KAI4375494.1"/>
    <property type="molecule type" value="Genomic_DNA"/>
</dbReference>
<keyword evidence="2" id="KW-1185">Reference proteome</keyword>
<sequence>MISEEGVFGIDFWEFMWRECVLGGQDGYSRSRPQEIGCLPCNGVEQLYKIFKLCGYPSEEYWEKSKLSHATIFKPQQTYKRCLSEMYKDFPRSALAMLDILLAVEPEYRGSASSALQNEFFTTRPLPADPSTMPKYPPSKEFDAKLRDDENRRKDKDSKALPAPNVNADLSLSKQKQKANVESTTTKLGNGIATQSNISRSGQLLINNDDSGSLRTFNPREDLVLRRPEGECEKMTELITRPTSHIQRTAAELSRFSNSFAVRGSSLLDPNLKTVGVSHWPDGSFNHHLGGGEMLEKDTWSHSLLDRPNLSHKKGKEQSGKEYPTGNSPRKLRIHYSGPLMPPGGNMEEILKETTYRPQGTFRQGQDQEWLRDRPNRFSMEHRLVVGNRITGSEITPVSITEPLPKGGAVMRGGKRVTRTLEARETHSRGLYRCFLNRKDQGNAMSHEELQP</sequence>
<gene>
    <name evidence="1" type="ORF">MLD38_013356</name>
</gene>